<reference evidence="1 2" key="1">
    <citation type="journal article" date="2013" name="PLoS Genet.">
        <title>Comparative genome structure, secondary metabolite, and effector coding capacity across Cochliobolus pathogens.</title>
        <authorList>
            <person name="Condon B.J."/>
            <person name="Leng Y."/>
            <person name="Wu D."/>
            <person name="Bushley K.E."/>
            <person name="Ohm R.A."/>
            <person name="Otillar R."/>
            <person name="Martin J."/>
            <person name="Schackwitz W."/>
            <person name="Grimwood J."/>
            <person name="MohdZainudin N."/>
            <person name="Xue C."/>
            <person name="Wang R."/>
            <person name="Manning V.A."/>
            <person name="Dhillon B."/>
            <person name="Tu Z.J."/>
            <person name="Steffenson B.J."/>
            <person name="Salamov A."/>
            <person name="Sun H."/>
            <person name="Lowry S."/>
            <person name="LaButti K."/>
            <person name="Han J."/>
            <person name="Copeland A."/>
            <person name="Lindquist E."/>
            <person name="Barry K."/>
            <person name="Schmutz J."/>
            <person name="Baker S.E."/>
            <person name="Ciuffetti L.M."/>
            <person name="Grigoriev I.V."/>
            <person name="Zhong S."/>
            <person name="Turgeon B.G."/>
        </authorList>
    </citation>
    <scope>NUCLEOTIDE SEQUENCE [LARGE SCALE GENOMIC DNA]</scope>
    <source>
        <strain evidence="1 2">26-R-13</strain>
    </source>
</reference>
<dbReference type="GeneID" id="19146882"/>
<dbReference type="RefSeq" id="XP_007718303.1">
    <property type="nucleotide sequence ID" value="XM_007720113.1"/>
</dbReference>
<evidence type="ECO:0000313" key="1">
    <source>
        <dbReference type="EMBL" id="EUC27387.1"/>
    </source>
</evidence>
<accession>W6XJP9</accession>
<dbReference type="HOGENOM" id="CLU_1503200_0_0_1"/>
<gene>
    <name evidence="1" type="ORF">COCCADRAFT_31124</name>
</gene>
<dbReference type="KEGG" id="bze:COCCADRAFT_31124"/>
<evidence type="ECO:0000313" key="2">
    <source>
        <dbReference type="Proteomes" id="UP000053841"/>
    </source>
</evidence>
<organism evidence="1 2">
    <name type="scientific">Cochliobolus carbonum (strain 26-R-13)</name>
    <name type="common">Maize leaf spot fungus</name>
    <name type="synonym">Bipolaris zeicola</name>
    <dbReference type="NCBI Taxonomy" id="930089"/>
    <lineage>
        <taxon>Eukaryota</taxon>
        <taxon>Fungi</taxon>
        <taxon>Dikarya</taxon>
        <taxon>Ascomycota</taxon>
        <taxon>Pezizomycotina</taxon>
        <taxon>Dothideomycetes</taxon>
        <taxon>Pleosporomycetidae</taxon>
        <taxon>Pleosporales</taxon>
        <taxon>Pleosporineae</taxon>
        <taxon>Pleosporaceae</taxon>
        <taxon>Bipolaris</taxon>
    </lineage>
</organism>
<proteinExistence type="predicted"/>
<keyword evidence="2" id="KW-1185">Reference proteome</keyword>
<dbReference type="Proteomes" id="UP000053841">
    <property type="component" value="Unassembled WGS sequence"/>
</dbReference>
<name>W6XJP9_COCC2</name>
<sequence>MLAERMIYHQSDLSAAHHSLGLSLQSGSSLLTPSYGSSISNPTTQEDAWSLFNPRSAENRRARGVSRRFNVESPRYPRSELHDKGVVPSDEGYFSVETSQWALVNEADYSSQGLPLEFYSRIENINVESMVSIATGVSTVPSDQRSRVSSTRSQLVLQQQYMRLIYMRKCESEAEEETK</sequence>
<protein>
    <submittedName>
        <fullName evidence="1">Uncharacterized protein</fullName>
    </submittedName>
</protein>
<dbReference type="EMBL" id="KI964939">
    <property type="protein sequence ID" value="EUC27387.1"/>
    <property type="molecule type" value="Genomic_DNA"/>
</dbReference>
<dbReference type="AlphaFoldDB" id="W6XJP9"/>